<feature type="transmembrane region" description="Helical" evidence="8">
    <location>
        <begin position="307"/>
        <end position="326"/>
    </location>
</feature>
<feature type="transmembrane region" description="Helical" evidence="8">
    <location>
        <begin position="490"/>
        <end position="511"/>
    </location>
</feature>
<evidence type="ECO:0000256" key="3">
    <source>
        <dbReference type="ARBA" id="ARBA00022676"/>
    </source>
</evidence>
<feature type="transmembrane region" description="Helical" evidence="8">
    <location>
        <begin position="226"/>
        <end position="248"/>
    </location>
</feature>
<feature type="transmembrane region" description="Helical" evidence="8">
    <location>
        <begin position="1302"/>
        <end position="1323"/>
    </location>
</feature>
<feature type="transmembrane region" description="Helical" evidence="8">
    <location>
        <begin position="1035"/>
        <end position="1055"/>
    </location>
</feature>
<keyword evidence="3" id="KW-0808">Transferase</keyword>
<dbReference type="InterPro" id="IPR029044">
    <property type="entry name" value="Nucleotide-diphossugar_trans"/>
</dbReference>
<feature type="compositionally biased region" description="Acidic residues" evidence="7">
    <location>
        <begin position="1171"/>
        <end position="1187"/>
    </location>
</feature>
<evidence type="ECO:0000256" key="8">
    <source>
        <dbReference type="SAM" id="Phobius"/>
    </source>
</evidence>
<evidence type="ECO:0000256" key="4">
    <source>
        <dbReference type="ARBA" id="ARBA00022692"/>
    </source>
</evidence>
<feature type="transmembrane region" description="Helical" evidence="8">
    <location>
        <begin position="1251"/>
        <end position="1270"/>
    </location>
</feature>
<feature type="transmembrane region" description="Helical" evidence="8">
    <location>
        <begin position="1067"/>
        <end position="1084"/>
    </location>
</feature>
<feature type="region of interest" description="Disordered" evidence="7">
    <location>
        <begin position="1166"/>
        <end position="1190"/>
    </location>
</feature>
<dbReference type="SUPFAM" id="SSF53448">
    <property type="entry name" value="Nucleotide-diphospho-sugar transferases"/>
    <property type="match status" value="1"/>
</dbReference>
<dbReference type="EMBL" id="CAJFCJ010000024">
    <property type="protein sequence ID" value="CAD5124902.1"/>
    <property type="molecule type" value="Genomic_DNA"/>
</dbReference>
<sequence>MATGGKHPNSTLLFRSIYVPTESETIEPVESPSVHGPSHSILKDSSDDIFENTETNFTIRGRSGTLQEVRIEDSPSNVKLPWEIYSEDDREEESSCLSRDLCSKGERVLRMLSYGLILIILGCSIISSGIYLLLFSQNFKDTLYVCTVIAGIKTNCRLKIFSKYYYANKTCTGNESSSELNYTYLSLIGKNEISKNITNNSISLNLEASDSICMKEFQLCPEVKRIWAWTIFSAMSLSSVLELLRALINSIRRGDLYRKNTYDQFESNWAKSRIRNISIAVYFIIEIFHTIFTSLACLVLLPSLPSPLALIFSASLSFIPNVLNLLEKRYSSPKSYLRHGLAMLCQLVLMVVVAAYNLRRQKYVYLWPILVVGLSLRYALNYFHIPIFNDIRERIRKYKDSLLAIPVAFSKIVFKFLLMMPLAIYNGSSSSLVDIFKISPKDCPASQLNSGDFEHFKGSVVSLCLILFIVQLVCYFSLRAAVKIHLPGPLLLIVLAIPNVFMGLAISVLVAEPRDFLGNFLYWKPFDIENTTLKIWLTKSAVFWYTIIGSISAVILGWKAWSAPSLRIERTANLFLFPLFHSPFLESSLILNRKSKTDDVLSISDSIDMSEKENSVRKPKVYVCGTLWHEEQNEMEQMLRSIYKLDIDLTAKHIASTYFNSLEKRDLFDFEVHIMFDDAFEKKNEIFKANSYVKRFRESIDSSAKETFGRKVKISVKECKTPYGGKLTYVLPGGHKLHVHLKNKSLIRNMKRWSQVMYMSQIIHDIDQSVDELNLTVDQTKQERFDRFDSSYILTLDGDVDFEPKAVSLLVDCLRKHSSVGGACGRIHPLGTGPMVWYQKFEYAIGHWFQKATEHCLGSVLCSPGCFSVIRLSAITDKGVYKTYTHVSKTAMDFVQHDQGEDRWLTTLIVQRGHKIEYCAAADAFTYAPDTFSSFYKQRRRWVTSTFVNQWGLISDWKRLRKINPSISLPFIIYQLAMIGASILGPGTVLLMLTGALESVFSGLGWINSFLVNCIPLVIYILVCLNMKQAIQETLAALLSAFYALIMLIVLVGIIKQMASEGLCSPSALFFLMVATFFVITGLLHPREILNLPLGLIYYVAIPSAYLLLNIYALCNINDSKWGTRDQNVLTSSDDGKEEKAQNVLQKGMEKLTTFFEKEEGQNLLANEERAEGEEEEEEETIQNDDDFFGRSRTRSNSVISAYSINEDTELCQEERCFWEKLVDFLSPFKSGHSTEDLSFPLLELKNKSCMAFFMINAMYITLILVLQVIKKDGQLTISFPCWEKREINGVIVEERIIIEPIGFTILAFFGIILIIQFIGGLYHSASNFIQVMATTDIRAKPSEILEKGLKVIVSIQISKKRKRRKKITHISDFSSLYRRRQSIITTDEQLLENDTDDEQDDLTLEQSFQKMFRALCEAKNNKQSLKTPADFENIFNERLKYKNIELTERETSSLQKLLPLLRTSPV</sequence>
<feature type="transmembrane region" description="Helical" evidence="8">
    <location>
        <begin position="460"/>
        <end position="478"/>
    </location>
</feature>
<accession>A0A7I8W9T3</accession>
<feature type="transmembrane region" description="Helical" evidence="8">
    <location>
        <begin position="1005"/>
        <end position="1023"/>
    </location>
</feature>
<organism evidence="9 10">
    <name type="scientific">Dimorphilus gyrociliatus</name>
    <dbReference type="NCBI Taxonomy" id="2664684"/>
    <lineage>
        <taxon>Eukaryota</taxon>
        <taxon>Metazoa</taxon>
        <taxon>Spiralia</taxon>
        <taxon>Lophotrochozoa</taxon>
        <taxon>Annelida</taxon>
        <taxon>Polychaeta</taxon>
        <taxon>Polychaeta incertae sedis</taxon>
        <taxon>Dinophilidae</taxon>
        <taxon>Dimorphilus</taxon>
    </lineage>
</organism>
<keyword evidence="3" id="KW-0328">Glycosyltransferase</keyword>
<feature type="transmembrane region" description="Helical" evidence="8">
    <location>
        <begin position="1096"/>
        <end position="1114"/>
    </location>
</feature>
<keyword evidence="4 8" id="KW-0812">Transmembrane</keyword>
<evidence type="ECO:0000256" key="6">
    <source>
        <dbReference type="ARBA" id="ARBA00023136"/>
    </source>
</evidence>
<feature type="transmembrane region" description="Helical" evidence="8">
    <location>
        <begin position="338"/>
        <end position="358"/>
    </location>
</feature>
<keyword evidence="6 8" id="KW-0472">Membrane</keyword>
<reference evidence="9 10" key="1">
    <citation type="submission" date="2020-08" db="EMBL/GenBank/DDBJ databases">
        <authorList>
            <person name="Hejnol A."/>
        </authorList>
    </citation>
    <scope>NUCLEOTIDE SEQUENCE [LARGE SCALE GENOMIC DNA]</scope>
</reference>
<keyword evidence="5 8" id="KW-1133">Transmembrane helix</keyword>
<dbReference type="OrthoDB" id="370884at2759"/>
<dbReference type="EC" id="2.4.1.16" evidence="2"/>
<feature type="transmembrane region" description="Helical" evidence="8">
    <location>
        <begin position="364"/>
        <end position="380"/>
    </location>
</feature>
<dbReference type="GO" id="GO:0006031">
    <property type="term" value="P:chitin biosynthetic process"/>
    <property type="evidence" value="ECO:0007669"/>
    <property type="project" value="TreeGrafter"/>
</dbReference>
<dbReference type="Pfam" id="PF03142">
    <property type="entry name" value="Chitin_synth_2"/>
    <property type="match status" value="1"/>
</dbReference>
<feature type="transmembrane region" description="Helical" evidence="8">
    <location>
        <begin position="114"/>
        <end position="134"/>
    </location>
</feature>
<evidence type="ECO:0000313" key="9">
    <source>
        <dbReference type="EMBL" id="CAD5124902.1"/>
    </source>
</evidence>
<dbReference type="GO" id="GO:0016020">
    <property type="term" value="C:membrane"/>
    <property type="evidence" value="ECO:0007669"/>
    <property type="project" value="UniProtKB-SubCell"/>
</dbReference>
<dbReference type="InterPro" id="IPR004835">
    <property type="entry name" value="Chitin_synth"/>
</dbReference>
<dbReference type="PANTHER" id="PTHR22914:SF42">
    <property type="entry name" value="CHITIN SYNTHASE"/>
    <property type="match status" value="1"/>
</dbReference>
<dbReference type="PANTHER" id="PTHR22914">
    <property type="entry name" value="CHITIN SYNTHASE"/>
    <property type="match status" value="1"/>
</dbReference>
<feature type="transmembrane region" description="Helical" evidence="8">
    <location>
        <begin position="279"/>
        <end position="301"/>
    </location>
</feature>
<feature type="transmembrane region" description="Helical" evidence="8">
    <location>
        <begin position="967"/>
        <end position="993"/>
    </location>
</feature>
<dbReference type="GO" id="GO:0071944">
    <property type="term" value="C:cell periphery"/>
    <property type="evidence" value="ECO:0007669"/>
    <property type="project" value="TreeGrafter"/>
</dbReference>
<name>A0A7I8W9T3_9ANNE</name>
<gene>
    <name evidence="9" type="ORF">DGYR_LOCUS12376</name>
</gene>
<evidence type="ECO:0000256" key="2">
    <source>
        <dbReference type="ARBA" id="ARBA00012543"/>
    </source>
</evidence>
<dbReference type="Proteomes" id="UP000549394">
    <property type="component" value="Unassembled WGS sequence"/>
</dbReference>
<evidence type="ECO:0000313" key="10">
    <source>
        <dbReference type="Proteomes" id="UP000549394"/>
    </source>
</evidence>
<proteinExistence type="predicted"/>
<evidence type="ECO:0000256" key="1">
    <source>
        <dbReference type="ARBA" id="ARBA00004141"/>
    </source>
</evidence>
<evidence type="ECO:0000256" key="5">
    <source>
        <dbReference type="ARBA" id="ARBA00022989"/>
    </source>
</evidence>
<keyword evidence="10" id="KW-1185">Reference proteome</keyword>
<feature type="transmembrane region" description="Helical" evidence="8">
    <location>
        <begin position="401"/>
        <end position="424"/>
    </location>
</feature>
<dbReference type="GO" id="GO:0004100">
    <property type="term" value="F:chitin synthase activity"/>
    <property type="evidence" value="ECO:0007669"/>
    <property type="project" value="UniProtKB-EC"/>
</dbReference>
<comment type="subcellular location">
    <subcellularLocation>
        <location evidence="1">Membrane</location>
        <topology evidence="1">Multi-pass membrane protein</topology>
    </subcellularLocation>
</comment>
<comment type="caution">
    <text evidence="9">The sequence shown here is derived from an EMBL/GenBank/DDBJ whole genome shotgun (WGS) entry which is preliminary data.</text>
</comment>
<evidence type="ECO:0000256" key="7">
    <source>
        <dbReference type="SAM" id="MobiDB-lite"/>
    </source>
</evidence>
<protein>
    <recommendedName>
        <fullName evidence="2">chitin synthase</fullName>
        <ecNumber evidence="2">2.4.1.16</ecNumber>
    </recommendedName>
</protein>